<protein>
    <submittedName>
        <fullName evidence="1">Uncharacterized protein</fullName>
    </submittedName>
</protein>
<evidence type="ECO:0000313" key="2">
    <source>
        <dbReference type="Proteomes" id="UP000245638"/>
    </source>
</evidence>
<accession>A0A2T9X3K4</accession>
<reference evidence="1 2" key="1">
    <citation type="journal article" date="2015" name="Appl. Environ. Microbiol.">
        <title>Nanoarchaeota, Their Sulfolobales Host, and Nanoarchaeota Virus Distribution across Yellowstone National Park Hot Springs.</title>
        <authorList>
            <person name="Munson-McGee J.H."/>
            <person name="Field E.K."/>
            <person name="Bateson M."/>
            <person name="Rooney C."/>
            <person name="Stepanauskas R."/>
            <person name="Young M.J."/>
        </authorList>
    </citation>
    <scope>NUCLEOTIDE SEQUENCE [LARGE SCALE GENOMIC DNA]</scope>
    <source>
        <strain evidence="1">SCGC AC-742_N10</strain>
    </source>
</reference>
<proteinExistence type="predicted"/>
<dbReference type="AlphaFoldDB" id="A0A2T9X3K4"/>
<dbReference type="Proteomes" id="UP000245638">
    <property type="component" value="Unassembled WGS sequence"/>
</dbReference>
<organism evidence="1 2">
    <name type="scientific">Acidianus hospitalis</name>
    <dbReference type="NCBI Taxonomy" id="563177"/>
    <lineage>
        <taxon>Archaea</taxon>
        <taxon>Thermoproteota</taxon>
        <taxon>Thermoprotei</taxon>
        <taxon>Sulfolobales</taxon>
        <taxon>Sulfolobaceae</taxon>
        <taxon>Acidianus</taxon>
    </lineage>
</organism>
<evidence type="ECO:0000313" key="1">
    <source>
        <dbReference type="EMBL" id="PVU74673.1"/>
    </source>
</evidence>
<comment type="caution">
    <text evidence="1">The sequence shown here is derived from an EMBL/GenBank/DDBJ whole genome shotgun (WGS) entry which is preliminary data.</text>
</comment>
<gene>
    <name evidence="1" type="ORF">DDW13_06625</name>
</gene>
<sequence>MSLEESLKSSVVLISPSDIEESVKKIEEEIKSHEQIDIDFQKKIQEELDKIWSTLSWLKIAESQGVWKTKTCRHAIDGVCEAWNISDPGKLGIPQEVISVNQDGTKRVVVAKFYQICITCPLYEPRRSQ</sequence>
<name>A0A2T9X3K4_9CREN</name>
<dbReference type="EMBL" id="QEFD01000192">
    <property type="protein sequence ID" value="PVU74673.1"/>
    <property type="molecule type" value="Genomic_DNA"/>
</dbReference>